<evidence type="ECO:0000259" key="3">
    <source>
        <dbReference type="PROSITE" id="PS50157"/>
    </source>
</evidence>
<evidence type="ECO:0000256" key="1">
    <source>
        <dbReference type="PROSITE-ProRule" id="PRU00042"/>
    </source>
</evidence>
<evidence type="ECO:0000256" key="2">
    <source>
        <dbReference type="SAM" id="MobiDB-lite"/>
    </source>
</evidence>
<dbReference type="AlphaFoldDB" id="A0A0U5CE79"/>
<dbReference type="Proteomes" id="UP000054771">
    <property type="component" value="Unassembled WGS sequence"/>
</dbReference>
<organism evidence="4 5">
    <name type="scientific">Aspergillus calidoustus</name>
    <dbReference type="NCBI Taxonomy" id="454130"/>
    <lineage>
        <taxon>Eukaryota</taxon>
        <taxon>Fungi</taxon>
        <taxon>Dikarya</taxon>
        <taxon>Ascomycota</taxon>
        <taxon>Pezizomycotina</taxon>
        <taxon>Eurotiomycetes</taxon>
        <taxon>Eurotiomycetidae</taxon>
        <taxon>Eurotiales</taxon>
        <taxon>Aspergillaceae</taxon>
        <taxon>Aspergillus</taxon>
        <taxon>Aspergillus subgen. Nidulantes</taxon>
    </lineage>
</organism>
<dbReference type="STRING" id="454130.A0A0U5CE79"/>
<keyword evidence="1" id="KW-0862">Zinc</keyword>
<proteinExistence type="predicted"/>
<name>A0A0U5CE79_ASPCI</name>
<dbReference type="SMART" id="SM00355">
    <property type="entry name" value="ZnF_C2H2"/>
    <property type="match status" value="2"/>
</dbReference>
<dbReference type="PROSITE" id="PS50157">
    <property type="entry name" value="ZINC_FINGER_C2H2_2"/>
    <property type="match status" value="1"/>
</dbReference>
<dbReference type="InterPro" id="IPR036236">
    <property type="entry name" value="Znf_C2H2_sf"/>
</dbReference>
<gene>
    <name evidence="4" type="ORF">ASPCAL11369</name>
</gene>
<feature type="compositionally biased region" description="Polar residues" evidence="2">
    <location>
        <begin position="120"/>
        <end position="155"/>
    </location>
</feature>
<keyword evidence="1" id="KW-0479">Metal-binding</keyword>
<dbReference type="EMBL" id="CDMC01000010">
    <property type="protein sequence ID" value="CEL08218.1"/>
    <property type="molecule type" value="Genomic_DNA"/>
</dbReference>
<dbReference type="InterPro" id="IPR013087">
    <property type="entry name" value="Znf_C2H2_type"/>
</dbReference>
<reference evidence="5" key="1">
    <citation type="journal article" date="2016" name="Genome Announc.">
        <title>Draft genome sequences of fungus Aspergillus calidoustus.</title>
        <authorList>
            <person name="Horn F."/>
            <person name="Linde J."/>
            <person name="Mattern D.J."/>
            <person name="Walther G."/>
            <person name="Guthke R."/>
            <person name="Scherlach K."/>
            <person name="Martin K."/>
            <person name="Brakhage A.A."/>
            <person name="Petzke L."/>
            <person name="Valiante V."/>
        </authorList>
    </citation>
    <scope>NUCLEOTIDE SEQUENCE [LARGE SCALE GENOMIC DNA]</scope>
    <source>
        <strain evidence="5">SF006504</strain>
    </source>
</reference>
<protein>
    <recommendedName>
        <fullName evidence="3">C2H2-type domain-containing protein</fullName>
    </recommendedName>
</protein>
<keyword evidence="5" id="KW-1185">Reference proteome</keyword>
<keyword evidence="1" id="KW-0863">Zinc-finger</keyword>
<evidence type="ECO:0000313" key="4">
    <source>
        <dbReference type="EMBL" id="CEL08218.1"/>
    </source>
</evidence>
<dbReference type="SUPFAM" id="SSF57667">
    <property type="entry name" value="beta-beta-alpha zinc fingers"/>
    <property type="match status" value="1"/>
</dbReference>
<dbReference type="Gene3D" id="3.30.160.60">
    <property type="entry name" value="Classic Zinc Finger"/>
    <property type="match status" value="1"/>
</dbReference>
<feature type="region of interest" description="Disordered" evidence="2">
    <location>
        <begin position="120"/>
        <end position="160"/>
    </location>
</feature>
<sequence>MSAEQYSSGAYHACEGLETDHDKVLDFYPVVHSNSSVDIMQPENAIDRTGLASSLVAAQPYWRSLNADLWVPSTQDIASGIPMLPPNTELPYEDFGYPDGRGAGQSINLTYKTNTLVSQILPGSQHPTPQVVNTSPRPNYTSHGKPSTQRVSTPSPRDFSPRSLKCEWRGCTYTGTFSRPAQLKRHADTQHIYPGSFVCPVSGCDKTFNRKDNLGVNLRQMHHSDEGHPQCQTGKCVIDLTGENVIDLTGE</sequence>
<dbReference type="GO" id="GO:0008270">
    <property type="term" value="F:zinc ion binding"/>
    <property type="evidence" value="ECO:0007669"/>
    <property type="project" value="UniProtKB-KW"/>
</dbReference>
<dbReference type="OrthoDB" id="654211at2759"/>
<evidence type="ECO:0000313" key="5">
    <source>
        <dbReference type="Proteomes" id="UP000054771"/>
    </source>
</evidence>
<feature type="domain" description="C2H2-type" evidence="3">
    <location>
        <begin position="197"/>
        <end position="227"/>
    </location>
</feature>
<accession>A0A0U5CE79</accession>